<feature type="transmembrane region" description="Helical" evidence="15">
    <location>
        <begin position="485"/>
        <end position="504"/>
    </location>
</feature>
<dbReference type="GO" id="GO:0004888">
    <property type="term" value="F:transmembrane signaling receptor activity"/>
    <property type="evidence" value="ECO:0007669"/>
    <property type="project" value="InterPro"/>
</dbReference>
<accession>A0AAE0VNW9</accession>
<evidence type="ECO:0000256" key="7">
    <source>
        <dbReference type="ARBA" id="ARBA00023065"/>
    </source>
</evidence>
<feature type="domain" description="Neurotransmitter-gated ion-channel transmembrane" evidence="18">
    <location>
        <begin position="258"/>
        <end position="502"/>
    </location>
</feature>
<dbReference type="CDD" id="cd19051">
    <property type="entry name" value="LGIC_TM_cation"/>
    <property type="match status" value="1"/>
</dbReference>
<keyword evidence="7" id="KW-0406">Ion transport</keyword>
<dbReference type="InterPro" id="IPR036734">
    <property type="entry name" value="Neur_chan_lig-bd_sf"/>
</dbReference>
<dbReference type="InterPro" id="IPR006029">
    <property type="entry name" value="Neurotrans-gated_channel_TM"/>
</dbReference>
<dbReference type="InterPro" id="IPR006202">
    <property type="entry name" value="Neur_chan_lig-bd"/>
</dbReference>
<dbReference type="PRINTS" id="PR00254">
    <property type="entry name" value="NICOTINICR"/>
</dbReference>
<dbReference type="InterPro" id="IPR036719">
    <property type="entry name" value="Neuro-gated_channel_TM_sf"/>
</dbReference>
<reference evidence="19" key="3">
    <citation type="submission" date="2023-05" db="EMBL/GenBank/DDBJ databases">
        <authorList>
            <person name="Smith C.H."/>
        </authorList>
    </citation>
    <scope>NUCLEOTIDE SEQUENCE</scope>
    <source>
        <strain evidence="19">CHS0354</strain>
        <tissue evidence="19">Mantle</tissue>
    </source>
</reference>
<evidence type="ECO:0000313" key="20">
    <source>
        <dbReference type="Proteomes" id="UP001195483"/>
    </source>
</evidence>
<evidence type="ECO:0000256" key="15">
    <source>
        <dbReference type="SAM" id="Phobius"/>
    </source>
</evidence>
<evidence type="ECO:0000256" key="1">
    <source>
        <dbReference type="ARBA" id="ARBA00009237"/>
    </source>
</evidence>
<keyword evidence="16" id="KW-0732">Signal</keyword>
<keyword evidence="3" id="KW-1003">Cell membrane</keyword>
<protein>
    <submittedName>
        <fullName evidence="19">Uncharacterized protein</fullName>
    </submittedName>
</protein>
<dbReference type="InterPro" id="IPR038050">
    <property type="entry name" value="Neuro_actylchol_rec"/>
</dbReference>
<dbReference type="Pfam" id="PF02932">
    <property type="entry name" value="Neur_chan_memb"/>
    <property type="match status" value="1"/>
</dbReference>
<evidence type="ECO:0000259" key="18">
    <source>
        <dbReference type="Pfam" id="PF02932"/>
    </source>
</evidence>
<keyword evidence="4 15" id="KW-0812">Transmembrane</keyword>
<dbReference type="GO" id="GO:0022848">
    <property type="term" value="F:acetylcholine-gated monoatomic cation-selective channel activity"/>
    <property type="evidence" value="ECO:0007669"/>
    <property type="project" value="InterPro"/>
</dbReference>
<evidence type="ECO:0000256" key="9">
    <source>
        <dbReference type="ARBA" id="ARBA00023157"/>
    </source>
</evidence>
<keyword evidence="6" id="KW-0770">Synapse</keyword>
<dbReference type="Gene3D" id="2.70.170.10">
    <property type="entry name" value="Neurotransmitter-gated ion-channel ligand-binding domain"/>
    <property type="match status" value="1"/>
</dbReference>
<evidence type="ECO:0000256" key="4">
    <source>
        <dbReference type="ARBA" id="ARBA00022692"/>
    </source>
</evidence>
<evidence type="ECO:0000256" key="6">
    <source>
        <dbReference type="ARBA" id="ARBA00023018"/>
    </source>
</evidence>
<dbReference type="PANTHER" id="PTHR18945">
    <property type="entry name" value="NEUROTRANSMITTER GATED ION CHANNEL"/>
    <property type="match status" value="1"/>
</dbReference>
<evidence type="ECO:0000256" key="16">
    <source>
        <dbReference type="SAM" id="SignalP"/>
    </source>
</evidence>
<keyword evidence="2" id="KW-0813">Transport</keyword>
<evidence type="ECO:0000256" key="14">
    <source>
        <dbReference type="ARBA" id="ARBA00034099"/>
    </source>
</evidence>
<dbReference type="Pfam" id="PF02931">
    <property type="entry name" value="Neur_chan_LBD"/>
    <property type="match status" value="1"/>
</dbReference>
<dbReference type="SUPFAM" id="SSF63712">
    <property type="entry name" value="Nicotinic receptor ligand binding domain-like"/>
    <property type="match status" value="1"/>
</dbReference>
<evidence type="ECO:0000259" key="17">
    <source>
        <dbReference type="Pfam" id="PF02931"/>
    </source>
</evidence>
<feature type="transmembrane region" description="Helical" evidence="15">
    <location>
        <begin position="313"/>
        <end position="340"/>
    </location>
</feature>
<evidence type="ECO:0000256" key="12">
    <source>
        <dbReference type="ARBA" id="ARBA00023286"/>
    </source>
</evidence>
<feature type="chain" id="PRO_5042140054" evidence="16">
    <location>
        <begin position="24"/>
        <end position="505"/>
    </location>
</feature>
<keyword evidence="13" id="KW-0407">Ion channel</keyword>
<evidence type="ECO:0000256" key="3">
    <source>
        <dbReference type="ARBA" id="ARBA00022475"/>
    </source>
</evidence>
<dbReference type="SUPFAM" id="SSF90112">
    <property type="entry name" value="Neurotransmitter-gated ion-channel transmembrane pore"/>
    <property type="match status" value="1"/>
</dbReference>
<reference evidence="19" key="1">
    <citation type="journal article" date="2021" name="Genome Biol. Evol.">
        <title>A High-Quality Reference Genome for a Parasitic Bivalve with Doubly Uniparental Inheritance (Bivalvia: Unionida).</title>
        <authorList>
            <person name="Smith C.H."/>
        </authorList>
    </citation>
    <scope>NUCLEOTIDE SEQUENCE</scope>
    <source>
        <strain evidence="19">CHS0354</strain>
    </source>
</reference>
<keyword evidence="8 15" id="KW-0472">Membrane</keyword>
<evidence type="ECO:0000256" key="11">
    <source>
        <dbReference type="ARBA" id="ARBA00023180"/>
    </source>
</evidence>
<evidence type="ECO:0000256" key="8">
    <source>
        <dbReference type="ARBA" id="ARBA00023136"/>
    </source>
</evidence>
<dbReference type="CDD" id="cd19033">
    <property type="entry name" value="LGIC_ECD_nAChR_proto-like"/>
    <property type="match status" value="1"/>
</dbReference>
<dbReference type="Proteomes" id="UP001195483">
    <property type="component" value="Unassembled WGS sequence"/>
</dbReference>
<name>A0AAE0VNW9_9BIVA</name>
<dbReference type="InterPro" id="IPR006201">
    <property type="entry name" value="Neur_channel"/>
</dbReference>
<proteinExistence type="inferred from homology"/>
<comment type="similarity">
    <text evidence="1">Belongs to the ligand-gated ion channel (TC 1.A.9) family. Acetylcholine receptor (TC 1.A.9.1) subfamily.</text>
</comment>
<dbReference type="FunFam" id="2.70.170.10:FF:000016">
    <property type="entry name" value="Nicotinic acetylcholine receptor subunit"/>
    <property type="match status" value="1"/>
</dbReference>
<feature type="domain" description="Neurotransmitter-gated ion-channel ligand-binding" evidence="17">
    <location>
        <begin position="41"/>
        <end position="251"/>
    </location>
</feature>
<keyword evidence="12" id="KW-1071">Ligand-gated ion channel</keyword>
<feature type="signal peptide" evidence="16">
    <location>
        <begin position="1"/>
        <end position="23"/>
    </location>
</feature>
<keyword evidence="20" id="KW-1185">Reference proteome</keyword>
<evidence type="ECO:0000256" key="13">
    <source>
        <dbReference type="ARBA" id="ARBA00023303"/>
    </source>
</evidence>
<dbReference type="GO" id="GO:0045211">
    <property type="term" value="C:postsynaptic membrane"/>
    <property type="evidence" value="ECO:0007669"/>
    <property type="project" value="InterPro"/>
</dbReference>
<keyword evidence="10" id="KW-0675">Receptor</keyword>
<reference evidence="19" key="2">
    <citation type="journal article" date="2021" name="Genome Biol. Evol.">
        <title>Developing a high-quality reference genome for a parasitic bivalve with doubly uniparental inheritance (Bivalvia: Unionida).</title>
        <authorList>
            <person name="Smith C.H."/>
        </authorList>
    </citation>
    <scope>NUCLEOTIDE SEQUENCE</scope>
    <source>
        <strain evidence="19">CHS0354</strain>
        <tissue evidence="19">Mantle</tissue>
    </source>
</reference>
<evidence type="ECO:0000256" key="5">
    <source>
        <dbReference type="ARBA" id="ARBA00022989"/>
    </source>
</evidence>
<feature type="transmembrane region" description="Helical" evidence="15">
    <location>
        <begin position="251"/>
        <end position="273"/>
    </location>
</feature>
<organism evidence="19 20">
    <name type="scientific">Potamilus streckersoni</name>
    <dbReference type="NCBI Taxonomy" id="2493646"/>
    <lineage>
        <taxon>Eukaryota</taxon>
        <taxon>Metazoa</taxon>
        <taxon>Spiralia</taxon>
        <taxon>Lophotrochozoa</taxon>
        <taxon>Mollusca</taxon>
        <taxon>Bivalvia</taxon>
        <taxon>Autobranchia</taxon>
        <taxon>Heteroconchia</taxon>
        <taxon>Palaeoheterodonta</taxon>
        <taxon>Unionida</taxon>
        <taxon>Unionoidea</taxon>
        <taxon>Unionidae</taxon>
        <taxon>Ambleminae</taxon>
        <taxon>Lampsilini</taxon>
        <taxon>Potamilus</taxon>
    </lineage>
</organism>
<comment type="caution">
    <text evidence="19">The sequence shown here is derived from an EMBL/GenBank/DDBJ whole genome shotgun (WGS) entry which is preliminary data.</text>
</comment>
<evidence type="ECO:0000256" key="2">
    <source>
        <dbReference type="ARBA" id="ARBA00022448"/>
    </source>
</evidence>
<keyword evidence="11" id="KW-0325">Glycoprotein</keyword>
<keyword evidence="9" id="KW-1015">Disulfide bond</keyword>
<sequence length="505" mass="58376">MLNLMAILPAGVLLVFIIRLVQGDGDNFSLGVDLQVSKEKILIRNLLDQYAKIGRIGRPVNNTADRITVEFGLSLIQIMDVDEKNQVLETNVWFTYKWKDVLLRWDPHSYDNITTIMVPPENIWIPDIVLYNFADSRLKEQRSALVVVDSTGDIIWMPQAILRSSCNFDTTFFPFDQQQCHLKFGSWTHDGTKLDLQFFDGIDRFMWDDYIPGNEWDIVGNHGERNVKRYECCKEIPYLDLKFFITIKRRVAFYSVILLLPCSLLSTLTMVIFWVPPESPAKLQLGMNIFVAFFVLLLLLAESTPKAADRIPLIGAYFCLSMVMITLSSVLATVVVNMFFRGIRVNRAPAWLRRLMIEWVARVLMIRDQFIDKDAEQPKRNNWGVKVTGEKQCRYQDQDVRFAKVCLLDNGKDEKVTVSTSTDEHNSVQENFEERGLLTAKTPLAEDIRIIREILEKYKEKKVKAEMKDKCVSEWKTISLVTDRLFFTLYVCANITGILILFFGQ</sequence>
<dbReference type="EMBL" id="JAEAOA010000170">
    <property type="protein sequence ID" value="KAK3585178.1"/>
    <property type="molecule type" value="Genomic_DNA"/>
</dbReference>
<evidence type="ECO:0000313" key="19">
    <source>
        <dbReference type="EMBL" id="KAK3585178.1"/>
    </source>
</evidence>
<gene>
    <name evidence="19" type="ORF">CHS0354_001808</name>
</gene>
<comment type="subcellular location">
    <subcellularLocation>
        <location evidence="14">Synaptic cell membrane</location>
        <topology evidence="14">Multi-pass membrane protein</topology>
    </subcellularLocation>
</comment>
<dbReference type="AlphaFoldDB" id="A0AAE0VNW9"/>
<evidence type="ECO:0000256" key="10">
    <source>
        <dbReference type="ARBA" id="ARBA00023170"/>
    </source>
</evidence>
<feature type="transmembrane region" description="Helical" evidence="15">
    <location>
        <begin position="285"/>
        <end position="301"/>
    </location>
</feature>
<dbReference type="Gene3D" id="1.20.58.390">
    <property type="entry name" value="Neurotransmitter-gated ion-channel transmembrane domain"/>
    <property type="match status" value="1"/>
</dbReference>
<keyword evidence="5 15" id="KW-1133">Transmembrane helix</keyword>
<dbReference type="PRINTS" id="PR00252">
    <property type="entry name" value="NRIONCHANNEL"/>
</dbReference>
<dbReference type="InterPro" id="IPR002394">
    <property type="entry name" value="Nicotinic_acetylcholine_rcpt"/>
</dbReference>